<evidence type="ECO:0000256" key="7">
    <source>
        <dbReference type="ARBA" id="ARBA00022723"/>
    </source>
</evidence>
<dbReference type="Proteomes" id="UP000315889">
    <property type="component" value="Unassembled WGS sequence"/>
</dbReference>
<name>A0A520MP67_9GAMM</name>
<evidence type="ECO:0000256" key="10">
    <source>
        <dbReference type="ARBA" id="ARBA00023098"/>
    </source>
</evidence>
<proteinExistence type="inferred from homology"/>
<dbReference type="Gene3D" id="3.30.230.20">
    <property type="entry name" value="lpxc deacetylase, domain 1"/>
    <property type="match status" value="1"/>
</dbReference>
<comment type="function">
    <text evidence="2 12">Catalyzes the hydrolysis of UDP-3-O-myristoyl-N-acetylglucosamine to form UDP-3-O-myristoylglucosamine and acetate, the committed step in lipid A biosynthesis.</text>
</comment>
<evidence type="ECO:0000256" key="3">
    <source>
        <dbReference type="ARBA" id="ARBA00005002"/>
    </source>
</evidence>
<comment type="pathway">
    <text evidence="3 12">Glycolipid biosynthesis; lipid IV(A) biosynthesis; lipid IV(A) from (3R)-3-hydroxytetradecanoyl-[acyl-carrier-protein] and UDP-N-acetyl-alpha-D-glucosamine: step 2/6.</text>
</comment>
<dbReference type="Gene3D" id="3.30.1700.10">
    <property type="entry name" value="lpxc deacetylase, domain 2"/>
    <property type="match status" value="1"/>
</dbReference>
<comment type="catalytic activity">
    <reaction evidence="11 12">
        <text>a UDP-3-O-[(3R)-3-hydroxyacyl]-N-acetyl-alpha-D-glucosamine + H2O = a UDP-3-O-[(3R)-3-hydroxyacyl]-alpha-D-glucosamine + acetate</text>
        <dbReference type="Rhea" id="RHEA:67816"/>
        <dbReference type="ChEBI" id="CHEBI:15377"/>
        <dbReference type="ChEBI" id="CHEBI:30089"/>
        <dbReference type="ChEBI" id="CHEBI:137740"/>
        <dbReference type="ChEBI" id="CHEBI:173225"/>
        <dbReference type="EC" id="3.5.1.108"/>
    </reaction>
</comment>
<evidence type="ECO:0000313" key="14">
    <source>
        <dbReference type="Proteomes" id="UP000315889"/>
    </source>
</evidence>
<dbReference type="InterPro" id="IPR011334">
    <property type="entry name" value="UDP-acyl_GlcNac_deAcase_C"/>
</dbReference>
<dbReference type="Pfam" id="PF03331">
    <property type="entry name" value="LpxC"/>
    <property type="match status" value="1"/>
</dbReference>
<dbReference type="HAMAP" id="MF_00388">
    <property type="entry name" value="LpxC"/>
    <property type="match status" value="1"/>
</dbReference>
<dbReference type="InterPro" id="IPR015870">
    <property type="entry name" value="UDP-acyl_N-AcGlcN_deAcase_N"/>
</dbReference>
<dbReference type="GO" id="GO:0009245">
    <property type="term" value="P:lipid A biosynthetic process"/>
    <property type="evidence" value="ECO:0007669"/>
    <property type="project" value="UniProtKB-UniRule"/>
</dbReference>
<feature type="binding site" evidence="12">
    <location>
        <position position="241"/>
    </location>
    <ligand>
        <name>Zn(2+)</name>
        <dbReference type="ChEBI" id="CHEBI:29105"/>
    </ligand>
</feature>
<feature type="active site" description="Proton donor" evidence="12">
    <location>
        <position position="264"/>
    </location>
</feature>
<comment type="cofactor">
    <cofactor evidence="1 12">
        <name>Zn(2+)</name>
        <dbReference type="ChEBI" id="CHEBI:29105"/>
    </cofactor>
</comment>
<dbReference type="GO" id="GO:0046872">
    <property type="term" value="F:metal ion binding"/>
    <property type="evidence" value="ECO:0007669"/>
    <property type="project" value="UniProtKB-KW"/>
</dbReference>
<dbReference type="AlphaFoldDB" id="A0A520MP67"/>
<keyword evidence="9 12" id="KW-0862">Zinc</keyword>
<dbReference type="InterPro" id="IPR004463">
    <property type="entry name" value="UDP-acyl_GlcNac_deAcase"/>
</dbReference>
<comment type="caution">
    <text evidence="13">The sequence shown here is derived from an EMBL/GenBank/DDBJ whole genome shotgun (WGS) entry which is preliminary data.</text>
</comment>
<evidence type="ECO:0000256" key="12">
    <source>
        <dbReference type="HAMAP-Rule" id="MF_00388"/>
    </source>
</evidence>
<protein>
    <recommendedName>
        <fullName evidence="4 12">UDP-3-O-acyl-N-acetylglucosamine deacetylase</fullName>
        <shortName evidence="12">UDP-3-O-acyl-GlcNAc deacetylase</shortName>
        <ecNumber evidence="4 12">3.5.1.108</ecNumber>
    </recommendedName>
    <alternativeName>
        <fullName evidence="12">UDP-3-O-[R-3-hydroxymyristoyl]-N-acetylglucosamine deacetylase</fullName>
    </alternativeName>
</protein>
<dbReference type="GO" id="GO:0103117">
    <property type="term" value="F:UDP-3-O-acyl-N-acetylglucosamine deacetylase activity"/>
    <property type="evidence" value="ECO:0007669"/>
    <property type="project" value="UniProtKB-UniRule"/>
</dbReference>
<dbReference type="EMBL" id="SHBP01000001">
    <property type="protein sequence ID" value="RZO23011.1"/>
    <property type="molecule type" value="Genomic_DNA"/>
</dbReference>
<evidence type="ECO:0000256" key="8">
    <source>
        <dbReference type="ARBA" id="ARBA00022801"/>
    </source>
</evidence>
<evidence type="ECO:0000256" key="2">
    <source>
        <dbReference type="ARBA" id="ARBA00002923"/>
    </source>
</evidence>
<accession>A0A520MP67</accession>
<sequence length="301" mass="33072">MIKQRTIKNTIRATGVGLHTGQKVYLTLNPAEPDTGVVFRRTDLDPSVSIAATPENVGDTNMHTTLVSGKTRVSTIEHLMSALAGMGIDNLLVDVSAEEIPIMDGSAAPFVFLLQSAGIVEQEALKKFIRIKKPVTVKQDDKVATFRPFDGFKVNFSIDFDHPVLKEQTLNASVDFSSTSFVKEVSRARTFGFMRDMEYLKSIGLARGASLDNAVGIDDDHIVNEQGLRYSDEFVKHKILDAIGDLYVVGNCLIGEYDAHKSGHGLNNVSLRALMADKDAWEVVTFENNPEEVPISYIHAS</sequence>
<feature type="binding site" evidence="12">
    <location>
        <position position="237"/>
    </location>
    <ligand>
        <name>Zn(2+)</name>
        <dbReference type="ChEBI" id="CHEBI:29105"/>
    </ligand>
</feature>
<keyword evidence="10 12" id="KW-0443">Lipid metabolism</keyword>
<organism evidence="13 14">
    <name type="scientific">SAR92 clade bacterium</name>
    <dbReference type="NCBI Taxonomy" id="2315479"/>
    <lineage>
        <taxon>Bacteria</taxon>
        <taxon>Pseudomonadati</taxon>
        <taxon>Pseudomonadota</taxon>
        <taxon>Gammaproteobacteria</taxon>
        <taxon>Cellvibrionales</taxon>
        <taxon>Porticoccaceae</taxon>
        <taxon>SAR92 clade</taxon>
    </lineage>
</organism>
<dbReference type="SUPFAM" id="SSF54211">
    <property type="entry name" value="Ribosomal protein S5 domain 2-like"/>
    <property type="match status" value="2"/>
</dbReference>
<feature type="binding site" evidence="12">
    <location>
        <position position="78"/>
    </location>
    <ligand>
        <name>Zn(2+)</name>
        <dbReference type="ChEBI" id="CHEBI:29105"/>
    </ligand>
</feature>
<keyword evidence="6 12" id="KW-0441">Lipid A biosynthesis</keyword>
<dbReference type="UniPathway" id="UPA00359">
    <property type="reaction ID" value="UER00478"/>
</dbReference>
<keyword evidence="7 12" id="KW-0479">Metal-binding</keyword>
<dbReference type="NCBIfam" id="TIGR00325">
    <property type="entry name" value="lpxC"/>
    <property type="match status" value="1"/>
</dbReference>
<evidence type="ECO:0000256" key="5">
    <source>
        <dbReference type="ARBA" id="ARBA00022516"/>
    </source>
</evidence>
<evidence type="ECO:0000313" key="13">
    <source>
        <dbReference type="EMBL" id="RZO23011.1"/>
    </source>
</evidence>
<reference evidence="13 14" key="1">
    <citation type="submission" date="2019-02" db="EMBL/GenBank/DDBJ databases">
        <title>Prokaryotic population dynamics and viral predation in marine succession experiment using metagenomics: the confinement effect.</title>
        <authorList>
            <person name="Haro-Moreno J.M."/>
            <person name="Rodriguez-Valera F."/>
            <person name="Lopez-Perez M."/>
        </authorList>
    </citation>
    <scope>NUCLEOTIDE SEQUENCE [LARGE SCALE GENOMIC DNA]</scope>
    <source>
        <strain evidence="13">MED-G170</strain>
    </source>
</reference>
<gene>
    <name evidence="12" type="primary">lpxC</name>
    <name evidence="13" type="ORF">EVB03_01210</name>
</gene>
<dbReference type="PANTHER" id="PTHR33694">
    <property type="entry name" value="UDP-3-O-ACYL-N-ACETYLGLUCOSAMINE DEACETYLASE 1, MITOCHONDRIAL-RELATED"/>
    <property type="match status" value="1"/>
</dbReference>
<dbReference type="InterPro" id="IPR020568">
    <property type="entry name" value="Ribosomal_Su5_D2-typ_SF"/>
</dbReference>
<dbReference type="PANTHER" id="PTHR33694:SF1">
    <property type="entry name" value="UDP-3-O-ACYL-N-ACETYLGLUCOSAMINE DEACETYLASE 1, MITOCHONDRIAL-RELATED"/>
    <property type="match status" value="1"/>
</dbReference>
<evidence type="ECO:0000256" key="1">
    <source>
        <dbReference type="ARBA" id="ARBA00001947"/>
    </source>
</evidence>
<keyword evidence="5 12" id="KW-0444">Lipid biosynthesis</keyword>
<evidence type="ECO:0000256" key="11">
    <source>
        <dbReference type="ARBA" id="ARBA00024535"/>
    </source>
</evidence>
<dbReference type="GO" id="GO:0016020">
    <property type="term" value="C:membrane"/>
    <property type="evidence" value="ECO:0007669"/>
    <property type="project" value="GOC"/>
</dbReference>
<evidence type="ECO:0000256" key="4">
    <source>
        <dbReference type="ARBA" id="ARBA00012745"/>
    </source>
</evidence>
<evidence type="ECO:0000256" key="9">
    <source>
        <dbReference type="ARBA" id="ARBA00022833"/>
    </source>
</evidence>
<dbReference type="EC" id="3.5.1.108" evidence="4 12"/>
<comment type="similarity">
    <text evidence="12">Belongs to the LpxC family.</text>
</comment>
<keyword evidence="8 12" id="KW-0378">Hydrolase</keyword>
<evidence type="ECO:0000256" key="6">
    <source>
        <dbReference type="ARBA" id="ARBA00022556"/>
    </source>
</evidence>